<sequence length="163" mass="18081">MILRFTVADGLITDYRVFEDSLGITRTHLGQPLTTTSAAPTPTWTSDELNRISGADELEMAPLRRDGTLRRPVPIWVVRDGDDLYVRSFRGTDGGWWLTARASHEGHVRSGGVDKDVTFVEVPDSGVNDRIDTAYRTKYGRFGGAYVDPMVAARATTLKLVPR</sequence>
<dbReference type="EMBL" id="CP066831">
    <property type="protein sequence ID" value="QQM46408.1"/>
    <property type="molecule type" value="Genomic_DNA"/>
</dbReference>
<keyword evidence="2" id="KW-1185">Reference proteome</keyword>
<proteinExistence type="predicted"/>
<dbReference type="Pfam" id="PF10012">
    <property type="entry name" value="DUF2255"/>
    <property type="match status" value="1"/>
</dbReference>
<evidence type="ECO:0000313" key="2">
    <source>
        <dbReference type="Proteomes" id="UP000595636"/>
    </source>
</evidence>
<accession>A0A7T7RH11</accession>
<organism evidence="1 2">
    <name type="scientific">Streptomyces liliifuscus</name>
    <dbReference type="NCBI Taxonomy" id="2797636"/>
    <lineage>
        <taxon>Bacteria</taxon>
        <taxon>Bacillati</taxon>
        <taxon>Actinomycetota</taxon>
        <taxon>Actinomycetes</taxon>
        <taxon>Kitasatosporales</taxon>
        <taxon>Streptomycetaceae</taxon>
        <taxon>Streptomyces</taxon>
    </lineage>
</organism>
<reference evidence="1 2" key="1">
    <citation type="submission" date="2020-12" db="EMBL/GenBank/DDBJ databases">
        <title>A novel species.</title>
        <authorList>
            <person name="Li K."/>
        </authorList>
    </citation>
    <scope>NUCLEOTIDE SEQUENCE [LARGE SCALE GENOMIC DNA]</scope>
    <source>
        <strain evidence="1 2">ZYC-3</strain>
    </source>
</reference>
<dbReference type="AlphaFoldDB" id="A0A7T7RH11"/>
<name>A0A7T7RH11_9ACTN</name>
<dbReference type="Proteomes" id="UP000595636">
    <property type="component" value="Chromosome"/>
</dbReference>
<evidence type="ECO:0000313" key="1">
    <source>
        <dbReference type="EMBL" id="QQM46408.1"/>
    </source>
</evidence>
<dbReference type="InterPro" id="IPR016888">
    <property type="entry name" value="UCP028498"/>
</dbReference>
<protein>
    <submittedName>
        <fullName evidence="1">DUF2255 family protein</fullName>
    </submittedName>
</protein>
<gene>
    <name evidence="1" type="ORF">JEQ17_00515</name>
</gene>
<dbReference type="KEGG" id="slf:JEQ17_00515"/>